<dbReference type="GO" id="GO:0000307">
    <property type="term" value="C:cyclin-dependent protein kinase holoenzyme complex"/>
    <property type="evidence" value="ECO:0007669"/>
    <property type="project" value="TreeGrafter"/>
</dbReference>
<dbReference type="PANTHER" id="PTHR15615:SF118">
    <property type="entry name" value="CYCLIN, HYPOTHETICAL (EUROFUNG)"/>
    <property type="match status" value="1"/>
</dbReference>
<evidence type="ECO:0000313" key="3">
    <source>
        <dbReference type="Proteomes" id="UP000799767"/>
    </source>
</evidence>
<feature type="compositionally biased region" description="Basic and acidic residues" evidence="1">
    <location>
        <begin position="370"/>
        <end position="380"/>
    </location>
</feature>
<dbReference type="GO" id="GO:0016538">
    <property type="term" value="F:cyclin-dependent protein serine/threonine kinase regulator activity"/>
    <property type="evidence" value="ECO:0007669"/>
    <property type="project" value="TreeGrafter"/>
</dbReference>
<sequence>MYAQFELPAIRPSYFEDLLDPSVPVGWPSSSIPSDFLSPLTPPPEMNGMPEAAHPGYYQQQENGLGTAGYPSGVDAYRLPPTSSFPREVSNADFGPHLHQKRAPRTDTIAPSFQVPKTVNDSGGSLSELAAQITCLFWFESSNLLQQIEDSVIPLQPARPLVSDAKPTSGFRKWVTTLLSTTLVAQNVVILALLFIYRLKKLNPSVQGKPGSEYRLLTVALMLGNKFLDDNTYTNRTWAEVSGINVSEVHIMEVEFLSNMKYCLFTTADDWSQWQALLGKFAAFFERASRPLPAALHAPILPPASSLNFPVALPSPPASNQASPAYLADLGSNGVAYGVPTMPGPSPAPSPHVFSAHGAVVNRPNLRKRSRDEHAVEPPPKRQAGGYPEWQAPHQYAMPQSGQVLPQLPRPMLPSLASQSVSHPSSGVLHSGGPLPQQLPPLAVPGRAMGMVYPSMNAPSLLPQVQQLANPAQTQSQCSSRQHSPYATSRTGSPLGGVAQSAPSLHPAVQISPTYLLQKRDSPYRPVHNVATLLHPPPSSTLEHRAQNMESNQMYYQPLGKPQQRQTGRLPYVSQNMWLDGDGHLPETMTPVQQWPSFINTNHYQQLVSQQ</sequence>
<gene>
    <name evidence="2" type="ORF">BDY17DRAFT_315073</name>
</gene>
<dbReference type="GO" id="GO:0019901">
    <property type="term" value="F:protein kinase binding"/>
    <property type="evidence" value="ECO:0007669"/>
    <property type="project" value="InterPro"/>
</dbReference>
<dbReference type="RefSeq" id="XP_033592696.1">
    <property type="nucleotide sequence ID" value="XM_033735878.1"/>
</dbReference>
<feature type="compositionally biased region" description="Polar residues" evidence="1">
    <location>
        <begin position="467"/>
        <end position="492"/>
    </location>
</feature>
<dbReference type="CDD" id="cd20557">
    <property type="entry name" value="CYCLIN_ScPCL1-like"/>
    <property type="match status" value="1"/>
</dbReference>
<evidence type="ECO:0000256" key="1">
    <source>
        <dbReference type="SAM" id="MobiDB-lite"/>
    </source>
</evidence>
<dbReference type="GO" id="GO:0005634">
    <property type="term" value="C:nucleus"/>
    <property type="evidence" value="ECO:0007669"/>
    <property type="project" value="TreeGrafter"/>
</dbReference>
<accession>A0A6A6Q408</accession>
<feature type="compositionally biased region" description="Polar residues" evidence="1">
    <location>
        <begin position="416"/>
        <end position="425"/>
    </location>
</feature>
<dbReference type="InterPro" id="IPR013922">
    <property type="entry name" value="Cyclin_PHO80-like"/>
</dbReference>
<dbReference type="AlphaFoldDB" id="A0A6A6Q408"/>
<dbReference type="Pfam" id="PF08613">
    <property type="entry name" value="Cyclin"/>
    <property type="match status" value="1"/>
</dbReference>
<name>A0A6A6Q408_9PEZI</name>
<dbReference type="GeneID" id="54476880"/>
<feature type="region of interest" description="Disordered" evidence="1">
    <location>
        <begin position="402"/>
        <end position="442"/>
    </location>
</feature>
<dbReference type="PANTHER" id="PTHR15615">
    <property type="match status" value="1"/>
</dbReference>
<dbReference type="EMBL" id="MU001632">
    <property type="protein sequence ID" value="KAF2486127.1"/>
    <property type="molecule type" value="Genomic_DNA"/>
</dbReference>
<keyword evidence="3" id="KW-1185">Reference proteome</keyword>
<feature type="region of interest" description="Disordered" evidence="1">
    <location>
        <begin position="362"/>
        <end position="389"/>
    </location>
</feature>
<proteinExistence type="predicted"/>
<reference evidence="2" key="1">
    <citation type="journal article" date="2020" name="Stud. Mycol.">
        <title>101 Dothideomycetes genomes: a test case for predicting lifestyles and emergence of pathogens.</title>
        <authorList>
            <person name="Haridas S."/>
            <person name="Albert R."/>
            <person name="Binder M."/>
            <person name="Bloem J."/>
            <person name="Labutti K."/>
            <person name="Salamov A."/>
            <person name="Andreopoulos B."/>
            <person name="Baker S."/>
            <person name="Barry K."/>
            <person name="Bills G."/>
            <person name="Bluhm B."/>
            <person name="Cannon C."/>
            <person name="Castanera R."/>
            <person name="Culley D."/>
            <person name="Daum C."/>
            <person name="Ezra D."/>
            <person name="Gonzalez J."/>
            <person name="Henrissat B."/>
            <person name="Kuo A."/>
            <person name="Liang C."/>
            <person name="Lipzen A."/>
            <person name="Lutzoni F."/>
            <person name="Magnuson J."/>
            <person name="Mondo S."/>
            <person name="Nolan M."/>
            <person name="Ohm R."/>
            <person name="Pangilinan J."/>
            <person name="Park H.-J."/>
            <person name="Ramirez L."/>
            <person name="Alfaro M."/>
            <person name="Sun H."/>
            <person name="Tritt A."/>
            <person name="Yoshinaga Y."/>
            <person name="Zwiers L.-H."/>
            <person name="Turgeon B."/>
            <person name="Goodwin S."/>
            <person name="Spatafora J."/>
            <person name="Crous P."/>
            <person name="Grigoriev I."/>
        </authorList>
    </citation>
    <scope>NUCLEOTIDE SEQUENCE</scope>
    <source>
        <strain evidence="2">CBS 113389</strain>
    </source>
</reference>
<dbReference type="Gene3D" id="1.10.472.10">
    <property type="entry name" value="Cyclin-like"/>
    <property type="match status" value="1"/>
</dbReference>
<dbReference type="OrthoDB" id="244495at2759"/>
<evidence type="ECO:0000313" key="2">
    <source>
        <dbReference type="EMBL" id="KAF2486127.1"/>
    </source>
</evidence>
<feature type="region of interest" description="Disordered" evidence="1">
    <location>
        <begin position="467"/>
        <end position="501"/>
    </location>
</feature>
<protein>
    <recommendedName>
        <fullName evidence="4">Cyclin-domain-containing protein</fullName>
    </recommendedName>
</protein>
<organism evidence="2 3">
    <name type="scientific">Neohortaea acidophila</name>
    <dbReference type="NCBI Taxonomy" id="245834"/>
    <lineage>
        <taxon>Eukaryota</taxon>
        <taxon>Fungi</taxon>
        <taxon>Dikarya</taxon>
        <taxon>Ascomycota</taxon>
        <taxon>Pezizomycotina</taxon>
        <taxon>Dothideomycetes</taxon>
        <taxon>Dothideomycetidae</taxon>
        <taxon>Mycosphaerellales</taxon>
        <taxon>Teratosphaeriaceae</taxon>
        <taxon>Neohortaea</taxon>
    </lineage>
</organism>
<evidence type="ECO:0008006" key="4">
    <source>
        <dbReference type="Google" id="ProtNLM"/>
    </source>
</evidence>
<dbReference type="Proteomes" id="UP000799767">
    <property type="component" value="Unassembled WGS sequence"/>
</dbReference>